<feature type="domain" description="DUF7147" evidence="1">
    <location>
        <begin position="1"/>
        <end position="121"/>
    </location>
</feature>
<reference evidence="2 3" key="1">
    <citation type="journal article" date="2014" name="Antonie Van Leeuwenhoek">
        <title>Fictibacillus enclensis sp. nov., isolated from marine sediment.</title>
        <authorList>
            <person name="Dastager S.G."/>
            <person name="Mawlankar R."/>
            <person name="Srinivasan K."/>
            <person name="Tang S.K."/>
            <person name="Lee J.C."/>
            <person name="Ramana V.V."/>
            <person name="Shouche Y.S."/>
        </authorList>
    </citation>
    <scope>NUCLEOTIDE SEQUENCE [LARGE SCALE GENOMIC DNA]</scope>
    <source>
        <strain evidence="2 3">NIO-1003</strain>
    </source>
</reference>
<accession>A0A0V8JDH5</accession>
<organism evidence="2 3">
    <name type="scientific">Fictibacillus enclensis</name>
    <dbReference type="NCBI Taxonomy" id="1017270"/>
    <lineage>
        <taxon>Bacteria</taxon>
        <taxon>Bacillati</taxon>
        <taxon>Bacillota</taxon>
        <taxon>Bacilli</taxon>
        <taxon>Bacillales</taxon>
        <taxon>Fictibacillaceae</taxon>
        <taxon>Fictibacillus</taxon>
    </lineage>
</organism>
<dbReference type="InterPro" id="IPR055571">
    <property type="entry name" value="DUF7147"/>
</dbReference>
<keyword evidence="2" id="KW-0418">Kinase</keyword>
<dbReference type="Proteomes" id="UP000054099">
    <property type="component" value="Unassembled WGS sequence"/>
</dbReference>
<evidence type="ECO:0000259" key="1">
    <source>
        <dbReference type="Pfam" id="PF23648"/>
    </source>
</evidence>
<dbReference type="AlphaFoldDB" id="A0A0V8JDH5"/>
<protein>
    <submittedName>
        <fullName evidence="2">Methylthioribose kinase</fullName>
    </submittedName>
</protein>
<dbReference type="GO" id="GO:0016301">
    <property type="term" value="F:kinase activity"/>
    <property type="evidence" value="ECO:0007669"/>
    <property type="project" value="UniProtKB-KW"/>
</dbReference>
<keyword evidence="3" id="KW-1185">Reference proteome</keyword>
<name>A0A0V8JDH5_9BACL</name>
<dbReference type="OrthoDB" id="2427086at2"/>
<keyword evidence="2" id="KW-0808">Transferase</keyword>
<proteinExistence type="predicted"/>
<evidence type="ECO:0000313" key="2">
    <source>
        <dbReference type="EMBL" id="KSU84961.1"/>
    </source>
</evidence>
<dbReference type="RefSeq" id="WP_061969218.1">
    <property type="nucleotide sequence ID" value="NZ_CP126109.1"/>
</dbReference>
<dbReference type="EMBL" id="LNQN01000001">
    <property type="protein sequence ID" value="KSU84961.1"/>
    <property type="molecule type" value="Genomic_DNA"/>
</dbReference>
<dbReference type="Pfam" id="PF23648">
    <property type="entry name" value="DUF7147"/>
    <property type="match status" value="1"/>
</dbReference>
<evidence type="ECO:0000313" key="3">
    <source>
        <dbReference type="Proteomes" id="UP000054099"/>
    </source>
</evidence>
<sequence length="125" mass="14450">MIQRFIELGEGYSDIYELLEIARSNQNRISQLLCLKTDINGRSQASLLVVLHPAPEGNFQPLYLCREGVPVPSKRYELFEDLARAVEKDIITFDVKSSGEFQEKELYYHYLTGILRLNYLIPPLI</sequence>
<gene>
    <name evidence="2" type="ORF">AS030_05395</name>
</gene>
<comment type="caution">
    <text evidence="2">The sequence shown here is derived from an EMBL/GenBank/DDBJ whole genome shotgun (WGS) entry which is preliminary data.</text>
</comment>